<gene>
    <name evidence="3" type="ordered locus">Echvi_3447</name>
</gene>
<dbReference type="AlphaFoldDB" id="L0G2Y1"/>
<dbReference type="InterPro" id="IPR041175">
    <property type="entry name" value="VLRF1/Vms1"/>
</dbReference>
<dbReference type="Pfam" id="PF18826">
    <property type="entry name" value="bVLRF1"/>
    <property type="match status" value="1"/>
</dbReference>
<keyword evidence="4" id="KW-1185">Reference proteome</keyword>
<dbReference type="PATRIC" id="fig|926556.3.peg.3632"/>
<reference evidence="4" key="1">
    <citation type="submission" date="2012-02" db="EMBL/GenBank/DDBJ databases">
        <title>The complete genome of Echinicola vietnamensis DSM 17526.</title>
        <authorList>
            <person name="Lucas S."/>
            <person name="Copeland A."/>
            <person name="Lapidus A."/>
            <person name="Glavina del Rio T."/>
            <person name="Dalin E."/>
            <person name="Tice H."/>
            <person name="Bruce D."/>
            <person name="Goodwin L."/>
            <person name="Pitluck S."/>
            <person name="Peters L."/>
            <person name="Ovchinnikova G."/>
            <person name="Teshima H."/>
            <person name="Kyrpides N."/>
            <person name="Mavromatis K."/>
            <person name="Ivanova N."/>
            <person name="Brettin T."/>
            <person name="Detter J.C."/>
            <person name="Han C."/>
            <person name="Larimer F."/>
            <person name="Land M."/>
            <person name="Hauser L."/>
            <person name="Markowitz V."/>
            <person name="Cheng J.-F."/>
            <person name="Hugenholtz P."/>
            <person name="Woyke T."/>
            <person name="Wu D."/>
            <person name="Brambilla E."/>
            <person name="Klenk H.-P."/>
            <person name="Eisen J.A."/>
        </authorList>
    </citation>
    <scope>NUCLEOTIDE SEQUENCE [LARGE SCALE GENOMIC DNA]</scope>
    <source>
        <strain evidence="4">DSM 17526 / LMG 23754 / KMM 6221</strain>
    </source>
</reference>
<evidence type="ECO:0000313" key="4">
    <source>
        <dbReference type="Proteomes" id="UP000010796"/>
    </source>
</evidence>
<dbReference type="KEGG" id="evi:Echvi_3447"/>
<accession>L0G2Y1</accession>
<proteinExistence type="predicted"/>
<dbReference type="eggNOG" id="ENOG502ZM41">
    <property type="taxonomic scope" value="Bacteria"/>
</dbReference>
<feature type="domain" description="VLRF1" evidence="2">
    <location>
        <begin position="64"/>
        <end position="204"/>
    </location>
</feature>
<evidence type="ECO:0000259" key="2">
    <source>
        <dbReference type="PROSITE" id="PS52044"/>
    </source>
</evidence>
<dbReference type="Proteomes" id="UP000010796">
    <property type="component" value="Chromosome"/>
</dbReference>
<evidence type="ECO:0000256" key="1">
    <source>
        <dbReference type="SAM" id="MobiDB-lite"/>
    </source>
</evidence>
<dbReference type="EMBL" id="CP003346">
    <property type="protein sequence ID" value="AGA79663.1"/>
    <property type="molecule type" value="Genomic_DNA"/>
</dbReference>
<dbReference type="OrthoDB" id="850705at2"/>
<sequence>MNEKLIPAADCQSLIEKVTPLADEVTYDPGKNSLYFFKEGQKLAQIRLPVFWNSPWDMTKNQLEETNYVLLIIRSGIACLGYFENGENIDHKVFRAYMVRKKQGKSQIKHLKTKGKSRAGSRVRLAETLEFFEAINTRLLHYFEKYRVDKIGLSLATTLVPYLYGSKIAPPFFKDDSRLFKIPKHIANPTYESLLETNSFMLKATINYEDEVASAVSPHQDNRTSDEDLEDW</sequence>
<dbReference type="HOGENOM" id="CLU_1193289_0_0_10"/>
<dbReference type="STRING" id="926556.Echvi_3447"/>
<evidence type="ECO:0000313" key="3">
    <source>
        <dbReference type="EMBL" id="AGA79663.1"/>
    </source>
</evidence>
<organism evidence="3 4">
    <name type="scientific">Echinicola vietnamensis (strain DSM 17526 / LMG 23754 / KMM 6221)</name>
    <dbReference type="NCBI Taxonomy" id="926556"/>
    <lineage>
        <taxon>Bacteria</taxon>
        <taxon>Pseudomonadati</taxon>
        <taxon>Bacteroidota</taxon>
        <taxon>Cytophagia</taxon>
        <taxon>Cytophagales</taxon>
        <taxon>Cyclobacteriaceae</taxon>
        <taxon>Echinicola</taxon>
    </lineage>
</organism>
<name>L0G2Y1_ECHVK</name>
<dbReference type="RefSeq" id="WP_015267208.1">
    <property type="nucleotide sequence ID" value="NC_019904.1"/>
</dbReference>
<protein>
    <recommendedName>
        <fullName evidence="2">VLRF1 domain-containing protein</fullName>
    </recommendedName>
</protein>
<dbReference type="PROSITE" id="PS52044">
    <property type="entry name" value="VLRF1"/>
    <property type="match status" value="1"/>
</dbReference>
<feature type="region of interest" description="Disordered" evidence="1">
    <location>
        <begin position="213"/>
        <end position="232"/>
    </location>
</feature>